<dbReference type="Proteomes" id="UP000078541">
    <property type="component" value="Unassembled WGS sequence"/>
</dbReference>
<reference evidence="1 2" key="1">
    <citation type="submission" date="2016-03" db="EMBL/GenBank/DDBJ databases">
        <title>Trachymyrmex septentrionalis WGS genome.</title>
        <authorList>
            <person name="Nygaard S."/>
            <person name="Hu H."/>
            <person name="Boomsma J."/>
            <person name="Zhang G."/>
        </authorList>
    </citation>
    <scope>NUCLEOTIDE SEQUENCE [LARGE SCALE GENOMIC DNA]</scope>
    <source>
        <strain evidence="1">Tsep2-gDNA-1</strain>
        <tissue evidence="1">Whole body</tissue>
    </source>
</reference>
<dbReference type="STRING" id="34720.A0A195FI90"/>
<organism evidence="1 2">
    <name type="scientific">Trachymyrmex septentrionalis</name>
    <dbReference type="NCBI Taxonomy" id="34720"/>
    <lineage>
        <taxon>Eukaryota</taxon>
        <taxon>Metazoa</taxon>
        <taxon>Ecdysozoa</taxon>
        <taxon>Arthropoda</taxon>
        <taxon>Hexapoda</taxon>
        <taxon>Insecta</taxon>
        <taxon>Pterygota</taxon>
        <taxon>Neoptera</taxon>
        <taxon>Endopterygota</taxon>
        <taxon>Hymenoptera</taxon>
        <taxon>Apocrita</taxon>
        <taxon>Aculeata</taxon>
        <taxon>Formicoidea</taxon>
        <taxon>Formicidae</taxon>
        <taxon>Myrmicinae</taxon>
        <taxon>Trachymyrmex</taxon>
    </lineage>
</organism>
<proteinExistence type="predicted"/>
<accession>A0A195FI90</accession>
<evidence type="ECO:0000313" key="1">
    <source>
        <dbReference type="EMBL" id="KYN40390.1"/>
    </source>
</evidence>
<gene>
    <name evidence="1" type="ORF">ALC56_05335</name>
</gene>
<protein>
    <submittedName>
        <fullName evidence="1">Uncharacterized protein</fullName>
    </submittedName>
</protein>
<sequence length="57" mass="6643">MTNAIMFVRGVEDSLAEEGFKAKTLLCEYRVMRHKLPTSCSINSGRKFCFQRQNKRD</sequence>
<name>A0A195FI90_9HYME</name>
<dbReference type="EMBL" id="KQ981523">
    <property type="protein sequence ID" value="KYN40390.1"/>
    <property type="molecule type" value="Genomic_DNA"/>
</dbReference>
<dbReference type="AlphaFoldDB" id="A0A195FI90"/>
<keyword evidence="2" id="KW-1185">Reference proteome</keyword>
<evidence type="ECO:0000313" key="2">
    <source>
        <dbReference type="Proteomes" id="UP000078541"/>
    </source>
</evidence>